<feature type="compositionally biased region" description="Basic and acidic residues" evidence="1">
    <location>
        <begin position="1"/>
        <end position="16"/>
    </location>
</feature>
<keyword evidence="3" id="KW-1185">Reference proteome</keyword>
<dbReference type="EMBL" id="JAGFBR010000014">
    <property type="protein sequence ID" value="KAH0455812.1"/>
    <property type="molecule type" value="Genomic_DNA"/>
</dbReference>
<name>A0AAV7GIR3_DENCH</name>
<gene>
    <name evidence="2" type="ORF">IEQ34_015844</name>
</gene>
<protein>
    <submittedName>
        <fullName evidence="2">Uncharacterized protein</fullName>
    </submittedName>
</protein>
<evidence type="ECO:0000256" key="1">
    <source>
        <dbReference type="SAM" id="MobiDB-lite"/>
    </source>
</evidence>
<reference evidence="2 3" key="1">
    <citation type="journal article" date="2021" name="Hortic Res">
        <title>Chromosome-scale assembly of the Dendrobium chrysotoxum genome enhances the understanding of orchid evolution.</title>
        <authorList>
            <person name="Zhang Y."/>
            <person name="Zhang G.Q."/>
            <person name="Zhang D."/>
            <person name="Liu X.D."/>
            <person name="Xu X.Y."/>
            <person name="Sun W.H."/>
            <person name="Yu X."/>
            <person name="Zhu X."/>
            <person name="Wang Z.W."/>
            <person name="Zhao X."/>
            <person name="Zhong W.Y."/>
            <person name="Chen H."/>
            <person name="Yin W.L."/>
            <person name="Huang T."/>
            <person name="Niu S.C."/>
            <person name="Liu Z.J."/>
        </authorList>
    </citation>
    <scope>NUCLEOTIDE SEQUENCE [LARGE SCALE GENOMIC DNA]</scope>
    <source>
        <strain evidence="2">Lindl</strain>
    </source>
</reference>
<evidence type="ECO:0000313" key="3">
    <source>
        <dbReference type="Proteomes" id="UP000775213"/>
    </source>
</evidence>
<organism evidence="2 3">
    <name type="scientific">Dendrobium chrysotoxum</name>
    <name type="common">Orchid</name>
    <dbReference type="NCBI Taxonomy" id="161865"/>
    <lineage>
        <taxon>Eukaryota</taxon>
        <taxon>Viridiplantae</taxon>
        <taxon>Streptophyta</taxon>
        <taxon>Embryophyta</taxon>
        <taxon>Tracheophyta</taxon>
        <taxon>Spermatophyta</taxon>
        <taxon>Magnoliopsida</taxon>
        <taxon>Liliopsida</taxon>
        <taxon>Asparagales</taxon>
        <taxon>Orchidaceae</taxon>
        <taxon>Epidendroideae</taxon>
        <taxon>Malaxideae</taxon>
        <taxon>Dendrobiinae</taxon>
        <taxon>Dendrobium</taxon>
    </lineage>
</organism>
<feature type="compositionally biased region" description="Gly residues" evidence="1">
    <location>
        <begin position="61"/>
        <end position="73"/>
    </location>
</feature>
<dbReference type="Proteomes" id="UP000775213">
    <property type="component" value="Unassembled WGS sequence"/>
</dbReference>
<comment type="caution">
    <text evidence="2">The sequence shown here is derived from an EMBL/GenBank/DDBJ whole genome shotgun (WGS) entry which is preliminary data.</text>
</comment>
<dbReference type="AlphaFoldDB" id="A0AAV7GIR3"/>
<accession>A0AAV7GIR3</accession>
<proteinExistence type="predicted"/>
<sequence>MVGEKAAGEHGMKEGEDLSVEVAKGVATDERVEEERRGRRVVVEEQGGGAEVAGAGVHGSHAGGKGGVGMDAV</sequence>
<feature type="region of interest" description="Disordered" evidence="1">
    <location>
        <begin position="1"/>
        <end position="73"/>
    </location>
</feature>
<evidence type="ECO:0000313" key="2">
    <source>
        <dbReference type="EMBL" id="KAH0455812.1"/>
    </source>
</evidence>
<feature type="compositionally biased region" description="Basic and acidic residues" evidence="1">
    <location>
        <begin position="27"/>
        <end position="43"/>
    </location>
</feature>